<protein>
    <submittedName>
        <fullName evidence="1">Uncharacterized protein</fullName>
    </submittedName>
</protein>
<name>A0A4Z2HXX5_9TELE</name>
<dbReference type="EMBL" id="SRLO01000163">
    <property type="protein sequence ID" value="TNN70421.1"/>
    <property type="molecule type" value="Genomic_DNA"/>
</dbReference>
<comment type="caution">
    <text evidence="1">The sequence shown here is derived from an EMBL/GenBank/DDBJ whole genome shotgun (WGS) entry which is preliminary data.</text>
</comment>
<sequence length="92" mass="10002">MQQKCSAAAFITNVAVFYASGYEVGDKEVVRCVGPDPQLSPCIPARDTEGHSAHGLSEHLTPSNICFSGRLQSRMQSVFPLQAVLFDTPPHR</sequence>
<evidence type="ECO:0000313" key="1">
    <source>
        <dbReference type="EMBL" id="TNN70421.1"/>
    </source>
</evidence>
<reference evidence="1 2" key="1">
    <citation type="submission" date="2019-03" db="EMBL/GenBank/DDBJ databases">
        <title>First draft genome of Liparis tanakae, snailfish: a comprehensive survey of snailfish specific genes.</title>
        <authorList>
            <person name="Kim W."/>
            <person name="Song I."/>
            <person name="Jeong J.-H."/>
            <person name="Kim D."/>
            <person name="Kim S."/>
            <person name="Ryu S."/>
            <person name="Song J.Y."/>
            <person name="Lee S.K."/>
        </authorList>
    </citation>
    <scope>NUCLEOTIDE SEQUENCE [LARGE SCALE GENOMIC DNA]</scope>
    <source>
        <tissue evidence="1">Muscle</tissue>
    </source>
</reference>
<evidence type="ECO:0000313" key="2">
    <source>
        <dbReference type="Proteomes" id="UP000314294"/>
    </source>
</evidence>
<accession>A0A4Z2HXX5</accession>
<dbReference type="AlphaFoldDB" id="A0A4Z2HXX5"/>
<keyword evidence="2" id="KW-1185">Reference proteome</keyword>
<proteinExistence type="predicted"/>
<gene>
    <name evidence="1" type="ORF">EYF80_019298</name>
</gene>
<organism evidence="1 2">
    <name type="scientific">Liparis tanakae</name>
    <name type="common">Tanaka's snailfish</name>
    <dbReference type="NCBI Taxonomy" id="230148"/>
    <lineage>
        <taxon>Eukaryota</taxon>
        <taxon>Metazoa</taxon>
        <taxon>Chordata</taxon>
        <taxon>Craniata</taxon>
        <taxon>Vertebrata</taxon>
        <taxon>Euteleostomi</taxon>
        <taxon>Actinopterygii</taxon>
        <taxon>Neopterygii</taxon>
        <taxon>Teleostei</taxon>
        <taxon>Neoteleostei</taxon>
        <taxon>Acanthomorphata</taxon>
        <taxon>Eupercaria</taxon>
        <taxon>Perciformes</taxon>
        <taxon>Cottioidei</taxon>
        <taxon>Cottales</taxon>
        <taxon>Liparidae</taxon>
        <taxon>Liparis</taxon>
    </lineage>
</organism>
<dbReference type="Proteomes" id="UP000314294">
    <property type="component" value="Unassembled WGS sequence"/>
</dbReference>